<keyword evidence="1" id="KW-0472">Membrane</keyword>
<proteinExistence type="predicted"/>
<accession>A0A8S5M0T6</accession>
<name>A0A8S5M0T6_9CAUD</name>
<dbReference type="EMBL" id="BK014787">
    <property type="protein sequence ID" value="DAD75671.1"/>
    <property type="molecule type" value="Genomic_DNA"/>
</dbReference>
<evidence type="ECO:0000313" key="2">
    <source>
        <dbReference type="EMBL" id="DAD75671.1"/>
    </source>
</evidence>
<sequence>MGVLFMSSDFKEALPWFLFIALLFAIAYGMNKSDESKSKDDFRREVEYCMEKMHKSYAECKEITYEAE</sequence>
<organism evidence="2">
    <name type="scientific">Podoviridae sp. ctzeq1</name>
    <dbReference type="NCBI Taxonomy" id="2826597"/>
    <lineage>
        <taxon>Viruses</taxon>
        <taxon>Duplodnaviria</taxon>
        <taxon>Heunggongvirae</taxon>
        <taxon>Uroviricota</taxon>
        <taxon>Caudoviricetes</taxon>
    </lineage>
</organism>
<keyword evidence="1" id="KW-0812">Transmembrane</keyword>
<feature type="transmembrane region" description="Helical" evidence="1">
    <location>
        <begin position="13"/>
        <end position="30"/>
    </location>
</feature>
<protein>
    <submittedName>
        <fullName evidence="2">Uncharacterized protein</fullName>
    </submittedName>
</protein>
<evidence type="ECO:0000256" key="1">
    <source>
        <dbReference type="SAM" id="Phobius"/>
    </source>
</evidence>
<keyword evidence="1" id="KW-1133">Transmembrane helix</keyword>
<reference evidence="2" key="1">
    <citation type="journal article" date="2021" name="Proc. Natl. Acad. Sci. U.S.A.">
        <title>A Catalog of Tens of Thousands of Viruses from Human Metagenomes Reveals Hidden Associations with Chronic Diseases.</title>
        <authorList>
            <person name="Tisza M.J."/>
            <person name="Buck C.B."/>
        </authorList>
    </citation>
    <scope>NUCLEOTIDE SEQUENCE</scope>
    <source>
        <strain evidence="2">Ctzeq1</strain>
    </source>
</reference>